<dbReference type="RefSeq" id="WP_270046553.1">
    <property type="nucleotide sequence ID" value="NZ_JAPDOD010000098.1"/>
</dbReference>
<dbReference type="InterPro" id="IPR050992">
    <property type="entry name" value="CheZ_family_phosphatases"/>
</dbReference>
<dbReference type="GO" id="GO:0016787">
    <property type="term" value="F:hydrolase activity"/>
    <property type="evidence" value="ECO:0007669"/>
    <property type="project" value="UniProtKB-KW"/>
</dbReference>
<evidence type="ECO:0000256" key="2">
    <source>
        <dbReference type="ARBA" id="ARBA00022801"/>
    </source>
</evidence>
<dbReference type="EMBL" id="JAPDOD010000098">
    <property type="protein sequence ID" value="MDA0167300.1"/>
    <property type="molecule type" value="Genomic_DNA"/>
</dbReference>
<protein>
    <submittedName>
        <fullName evidence="4">Chemotaxis protein CheC</fullName>
    </submittedName>
</protein>
<dbReference type="PANTHER" id="PTHR43693:SF1">
    <property type="entry name" value="PROTEIN PHOSPHATASE CHEZ"/>
    <property type="match status" value="1"/>
</dbReference>
<gene>
    <name evidence="4" type="ORF">OM076_43975</name>
</gene>
<keyword evidence="5" id="KW-1185">Reference proteome</keyword>
<proteinExistence type="predicted"/>
<dbReference type="AlphaFoldDB" id="A0A9X3N5B8"/>
<evidence type="ECO:0000259" key="3">
    <source>
        <dbReference type="Pfam" id="PF04509"/>
    </source>
</evidence>
<keyword evidence="2" id="KW-0378">Hydrolase</keyword>
<dbReference type="Proteomes" id="UP001149140">
    <property type="component" value="Unassembled WGS sequence"/>
</dbReference>
<name>A0A9X3N5B8_9ACTN</name>
<dbReference type="InterPro" id="IPR007597">
    <property type="entry name" value="CheC"/>
</dbReference>
<dbReference type="InterPro" id="IPR028976">
    <property type="entry name" value="CheC-like_sf"/>
</dbReference>
<accession>A0A9X3N5B8</accession>
<reference evidence="4" key="1">
    <citation type="submission" date="2022-10" db="EMBL/GenBank/DDBJ databases">
        <title>The WGS of Solirubrobacter ginsenosidimutans DSM 21036.</title>
        <authorList>
            <person name="Jiang Z."/>
        </authorList>
    </citation>
    <scope>NUCLEOTIDE SEQUENCE</scope>
    <source>
        <strain evidence="4">DSM 21036</strain>
    </source>
</reference>
<sequence length="194" mass="19685">MTQYTDLQLDALRELANIGSGTASTALSSMLGRSVDITVPNAFVLPMADAVTAIGDAEAEVTGVVLGVVGDMGASVLLLFTPNDAKQMCSLLGVEAGTEIGESALMEIGNIVGTSYINALASMTGMEIEPTPPATATDMLGAIVQTVLAERAGSGDVALLLDSELVIEDSDASVSFLLVPDAGGVDQLLARLGL</sequence>
<dbReference type="Gene3D" id="3.40.1550.10">
    <property type="entry name" value="CheC-like"/>
    <property type="match status" value="1"/>
</dbReference>
<evidence type="ECO:0000313" key="4">
    <source>
        <dbReference type="EMBL" id="MDA0167300.1"/>
    </source>
</evidence>
<dbReference type="Pfam" id="PF04509">
    <property type="entry name" value="CheC"/>
    <property type="match status" value="2"/>
</dbReference>
<dbReference type="GO" id="GO:0006935">
    <property type="term" value="P:chemotaxis"/>
    <property type="evidence" value="ECO:0007669"/>
    <property type="project" value="UniProtKB-KW"/>
</dbReference>
<comment type="caution">
    <text evidence="4">The sequence shown here is derived from an EMBL/GenBank/DDBJ whole genome shotgun (WGS) entry which is preliminary data.</text>
</comment>
<dbReference type="PANTHER" id="PTHR43693">
    <property type="entry name" value="PROTEIN PHOSPHATASE CHEZ"/>
    <property type="match status" value="1"/>
</dbReference>
<keyword evidence="1" id="KW-0145">Chemotaxis</keyword>
<feature type="domain" description="CheC-like protein" evidence="3">
    <location>
        <begin position="101"/>
        <end position="135"/>
    </location>
</feature>
<dbReference type="CDD" id="cd17909">
    <property type="entry name" value="CheC_ClassI"/>
    <property type="match status" value="1"/>
</dbReference>
<organism evidence="4 5">
    <name type="scientific">Solirubrobacter ginsenosidimutans</name>
    <dbReference type="NCBI Taxonomy" id="490573"/>
    <lineage>
        <taxon>Bacteria</taxon>
        <taxon>Bacillati</taxon>
        <taxon>Actinomycetota</taxon>
        <taxon>Thermoleophilia</taxon>
        <taxon>Solirubrobacterales</taxon>
        <taxon>Solirubrobacteraceae</taxon>
        <taxon>Solirubrobacter</taxon>
    </lineage>
</organism>
<dbReference type="SUPFAM" id="SSF103039">
    <property type="entry name" value="CheC-like"/>
    <property type="match status" value="1"/>
</dbReference>
<feature type="domain" description="CheC-like protein" evidence="3">
    <location>
        <begin position="8"/>
        <end position="42"/>
    </location>
</feature>
<evidence type="ECO:0000256" key="1">
    <source>
        <dbReference type="ARBA" id="ARBA00022500"/>
    </source>
</evidence>
<evidence type="ECO:0000313" key="5">
    <source>
        <dbReference type="Proteomes" id="UP001149140"/>
    </source>
</evidence>